<dbReference type="Pfam" id="PF12685">
    <property type="entry name" value="SpoIIIAH"/>
    <property type="match status" value="1"/>
</dbReference>
<reference evidence="1 2" key="1">
    <citation type="submission" date="2020-08" db="EMBL/GenBank/DDBJ databases">
        <authorList>
            <person name="Liu C."/>
            <person name="Sun Q."/>
        </authorList>
    </citation>
    <scope>NUCLEOTIDE SEQUENCE [LARGE SCALE GENOMIC DNA]</scope>
    <source>
        <strain evidence="1 2">NSJ-4</strain>
    </source>
</reference>
<sequence length="211" mass="22619">MKKKTMKRNQIIIGALTVLLGVAGYINFSGNKLDLAPGELEPTESAFAEEQTETDAKPAEIVSGELTVSDVPEDEYIELNSEEEKIGEAVLTSANAANNFVSIKLNREQSRSQNKETLLEIINGDGMDAQAVQAATDAYVKLTEDAEKEQEAESILAAKGFGEAIVSIGDSGVDVILNCTDLPDEKRAQVEDVVTRKTGCTVDAIVITLAQ</sequence>
<proteinExistence type="predicted"/>
<organism evidence="1 2">
    <name type="scientific">Wujia chipingensis</name>
    <dbReference type="NCBI Taxonomy" id="2763670"/>
    <lineage>
        <taxon>Bacteria</taxon>
        <taxon>Bacillati</taxon>
        <taxon>Bacillota</taxon>
        <taxon>Clostridia</taxon>
        <taxon>Lachnospirales</taxon>
        <taxon>Lachnospiraceae</taxon>
        <taxon>Wujia</taxon>
    </lineage>
</organism>
<dbReference type="Gene3D" id="1.10.287.4300">
    <property type="entry name" value="Stage III sporulation protein AH-like"/>
    <property type="match status" value="1"/>
</dbReference>
<protein>
    <submittedName>
        <fullName evidence="1">SpoIIIAH-like family protein</fullName>
    </submittedName>
</protein>
<dbReference type="KEGG" id="wcp:H9Q76_04515"/>
<dbReference type="RefSeq" id="WP_021985003.1">
    <property type="nucleotide sequence ID" value="NZ_CP060632.1"/>
</dbReference>
<gene>
    <name evidence="1" type="ORF">H9Q76_04515</name>
</gene>
<dbReference type="InterPro" id="IPR024232">
    <property type="entry name" value="SpoIIIAH"/>
</dbReference>
<name>A0A7G9FPR9_9FIRM</name>
<evidence type="ECO:0000313" key="1">
    <source>
        <dbReference type="EMBL" id="QNM00551.1"/>
    </source>
</evidence>
<keyword evidence="2" id="KW-1185">Reference proteome</keyword>
<dbReference type="Proteomes" id="UP000515819">
    <property type="component" value="Chromosome"/>
</dbReference>
<accession>A0A7G9FPR9</accession>
<evidence type="ECO:0000313" key="2">
    <source>
        <dbReference type="Proteomes" id="UP000515819"/>
    </source>
</evidence>
<dbReference type="InterPro" id="IPR038503">
    <property type="entry name" value="SpoIIIAH_sf"/>
</dbReference>
<dbReference type="EMBL" id="CP060632">
    <property type="protein sequence ID" value="QNM00551.1"/>
    <property type="molecule type" value="Genomic_DNA"/>
</dbReference>
<dbReference type="AlphaFoldDB" id="A0A7G9FPR9"/>